<reference evidence="1 2" key="1">
    <citation type="submission" date="2024-02" db="EMBL/GenBank/DDBJ databases">
        <title>De novo assembly and annotation of 12 fungi associated with fruit tree decline syndrome in Ontario, Canada.</title>
        <authorList>
            <person name="Sulman M."/>
            <person name="Ellouze W."/>
            <person name="Ilyukhin E."/>
        </authorList>
    </citation>
    <scope>NUCLEOTIDE SEQUENCE [LARGE SCALE GENOMIC DNA]</scope>
    <source>
        <strain evidence="1 2">M169</strain>
    </source>
</reference>
<protein>
    <submittedName>
        <fullName evidence="1">Uncharacterized protein</fullName>
    </submittedName>
</protein>
<dbReference type="EMBL" id="JAKNSF020000006">
    <property type="protein sequence ID" value="KAK7738064.1"/>
    <property type="molecule type" value="Genomic_DNA"/>
</dbReference>
<dbReference type="Proteomes" id="UP001430848">
    <property type="component" value="Unassembled WGS sequence"/>
</dbReference>
<evidence type="ECO:0000313" key="1">
    <source>
        <dbReference type="EMBL" id="KAK7738064.1"/>
    </source>
</evidence>
<sequence length="154" mass="15114">MSKTRAVPAPMAMPMKSAVLMEPVDVVGDPSAPPATFVDPADEDGNINEVENVDSKDGTAIDTELARLVGTVGMVGSGTTGGVDWLTVGDIADGLAELDGGGITVNVVKVVGGGATTVVVLGVSAGGAVVGGSGAAVDAMSFVRNAVFGKTTIK</sequence>
<name>A0ABR1PJG5_DIAER</name>
<evidence type="ECO:0000313" key="2">
    <source>
        <dbReference type="Proteomes" id="UP001430848"/>
    </source>
</evidence>
<gene>
    <name evidence="1" type="ORF">SLS63_002397</name>
</gene>
<keyword evidence="2" id="KW-1185">Reference proteome</keyword>
<comment type="caution">
    <text evidence="1">The sequence shown here is derived from an EMBL/GenBank/DDBJ whole genome shotgun (WGS) entry which is preliminary data.</text>
</comment>
<organism evidence="1 2">
    <name type="scientific">Diaporthe eres</name>
    <name type="common">Phomopsis oblonga</name>
    <dbReference type="NCBI Taxonomy" id="83184"/>
    <lineage>
        <taxon>Eukaryota</taxon>
        <taxon>Fungi</taxon>
        <taxon>Dikarya</taxon>
        <taxon>Ascomycota</taxon>
        <taxon>Pezizomycotina</taxon>
        <taxon>Sordariomycetes</taxon>
        <taxon>Sordariomycetidae</taxon>
        <taxon>Diaporthales</taxon>
        <taxon>Diaporthaceae</taxon>
        <taxon>Diaporthe</taxon>
        <taxon>Diaporthe eres species complex</taxon>
    </lineage>
</organism>
<proteinExistence type="predicted"/>
<accession>A0ABR1PJG5</accession>